<feature type="binding site" evidence="4">
    <location>
        <position position="8"/>
    </location>
    <ligand>
        <name>a divalent metal cation</name>
        <dbReference type="ChEBI" id="CHEBI:60240"/>
        <label>1</label>
    </ligand>
</feature>
<dbReference type="STRING" id="233100.SAMN05216526_1185"/>
<dbReference type="PROSITE" id="PS01091">
    <property type="entry name" value="TATD_3"/>
    <property type="match status" value="1"/>
</dbReference>
<evidence type="ECO:0000256" key="1">
    <source>
        <dbReference type="ARBA" id="ARBA00009275"/>
    </source>
</evidence>
<dbReference type="InterPro" id="IPR001130">
    <property type="entry name" value="TatD-like"/>
</dbReference>
<dbReference type="AlphaFoldDB" id="A0A1R3VXM1"/>
<dbReference type="RefSeq" id="WP_076755580.1">
    <property type="nucleotide sequence ID" value="NZ_CP023018.1"/>
</dbReference>
<feature type="binding site" evidence="4">
    <location>
        <position position="129"/>
    </location>
    <ligand>
        <name>a divalent metal cation</name>
        <dbReference type="ChEBI" id="CHEBI:60240"/>
        <label>2</label>
    </ligand>
</feature>
<dbReference type="CDD" id="cd01310">
    <property type="entry name" value="TatD_DNAse"/>
    <property type="match status" value="1"/>
</dbReference>
<proteinExistence type="inferred from homology"/>
<evidence type="ECO:0000256" key="3">
    <source>
        <dbReference type="ARBA" id="ARBA00022801"/>
    </source>
</evidence>
<dbReference type="PROSITE" id="PS01137">
    <property type="entry name" value="TATD_1"/>
    <property type="match status" value="1"/>
</dbReference>
<dbReference type="GO" id="GO:0016788">
    <property type="term" value="F:hydrolase activity, acting on ester bonds"/>
    <property type="evidence" value="ECO:0007669"/>
    <property type="project" value="InterPro"/>
</dbReference>
<accession>A0A1R3VXM1</accession>
<protein>
    <submittedName>
        <fullName evidence="5">TatD DNase family protein</fullName>
    </submittedName>
</protein>
<dbReference type="PANTHER" id="PTHR46124:SF3">
    <property type="entry name" value="HYDROLASE"/>
    <property type="match status" value="1"/>
</dbReference>
<feature type="binding site" evidence="4">
    <location>
        <position position="93"/>
    </location>
    <ligand>
        <name>a divalent metal cation</name>
        <dbReference type="ChEBI" id="CHEBI:60240"/>
        <label>1</label>
    </ligand>
</feature>
<dbReference type="Pfam" id="PF01026">
    <property type="entry name" value="TatD_DNase"/>
    <property type="match status" value="1"/>
</dbReference>
<dbReference type="EMBL" id="FTPK01000002">
    <property type="protein sequence ID" value="SIT69894.1"/>
    <property type="molecule type" value="Genomic_DNA"/>
</dbReference>
<dbReference type="InterPro" id="IPR018228">
    <property type="entry name" value="DNase_TatD-rel_CS"/>
</dbReference>
<dbReference type="GO" id="GO:0046872">
    <property type="term" value="F:metal ion binding"/>
    <property type="evidence" value="ECO:0007669"/>
    <property type="project" value="UniProtKB-KW"/>
</dbReference>
<feature type="binding site" evidence="4">
    <location>
        <position position="202"/>
    </location>
    <ligand>
        <name>a divalent metal cation</name>
        <dbReference type="ChEBI" id="CHEBI:60240"/>
        <label>1</label>
    </ligand>
</feature>
<dbReference type="PANTHER" id="PTHR46124">
    <property type="entry name" value="D-AMINOACYL-TRNA DEACYLASE"/>
    <property type="match status" value="1"/>
</dbReference>
<evidence type="ECO:0000256" key="4">
    <source>
        <dbReference type="PIRSR" id="PIRSR005902-1"/>
    </source>
</evidence>
<keyword evidence="2 4" id="KW-0479">Metal-binding</keyword>
<dbReference type="SUPFAM" id="SSF51556">
    <property type="entry name" value="Metallo-dependent hydrolases"/>
    <property type="match status" value="1"/>
</dbReference>
<organism evidence="5 6">
    <name type="scientific">Ectothiorhodosinus mongolicus</name>
    <dbReference type="NCBI Taxonomy" id="233100"/>
    <lineage>
        <taxon>Bacteria</taxon>
        <taxon>Pseudomonadati</taxon>
        <taxon>Pseudomonadota</taxon>
        <taxon>Gammaproteobacteria</taxon>
        <taxon>Chromatiales</taxon>
        <taxon>Ectothiorhodospiraceae</taxon>
        <taxon>Ectothiorhodosinus</taxon>
    </lineage>
</organism>
<evidence type="ECO:0000256" key="2">
    <source>
        <dbReference type="ARBA" id="ARBA00022723"/>
    </source>
</evidence>
<gene>
    <name evidence="5" type="ORF">SAMN05216526_1185</name>
</gene>
<feature type="binding site" evidence="4">
    <location>
        <position position="152"/>
    </location>
    <ligand>
        <name>a divalent metal cation</name>
        <dbReference type="ChEBI" id="CHEBI:60240"/>
        <label>2</label>
    </ligand>
</feature>
<evidence type="ECO:0000313" key="5">
    <source>
        <dbReference type="EMBL" id="SIT69894.1"/>
    </source>
</evidence>
<comment type="similarity">
    <text evidence="1">Belongs to the metallo-dependent hydrolases superfamily. TatD-type hydrolase family.</text>
</comment>
<evidence type="ECO:0000313" key="6">
    <source>
        <dbReference type="Proteomes" id="UP000223759"/>
    </source>
</evidence>
<sequence length="260" mass="28930">MFIDSHCHFDFPAFDADRDACWQRARGLGLGHLIIPAVNKVRWPRVMEIAQKYPDVHFALGLHPLYLADHQPEHIEDLRAHLQERQHVVAIGEIGLDGTLPLSRFEEQWAYFTAQLDIALERDLPVIIHARKSVDQVIKAIRQRPGLRGVVHSFSGSLQQAEQLMNQGFMLGFGGAVTWDRAKRLQAVLQALPANVLLLETDAPDQPGAGHARERNEPAWLAEILQQIAAIRGESHEALANATTANALHLFKPDASGLGD</sequence>
<keyword evidence="6" id="KW-1185">Reference proteome</keyword>
<dbReference type="OrthoDB" id="9810005at2"/>
<dbReference type="FunFam" id="3.20.20.140:FF:000005">
    <property type="entry name" value="TatD family hydrolase"/>
    <property type="match status" value="1"/>
</dbReference>
<dbReference type="Proteomes" id="UP000223759">
    <property type="component" value="Unassembled WGS sequence"/>
</dbReference>
<feature type="binding site" evidence="4">
    <location>
        <position position="6"/>
    </location>
    <ligand>
        <name>a divalent metal cation</name>
        <dbReference type="ChEBI" id="CHEBI:60240"/>
        <label>1</label>
    </ligand>
</feature>
<keyword evidence="3" id="KW-0378">Hydrolase</keyword>
<dbReference type="Gene3D" id="3.20.20.140">
    <property type="entry name" value="Metal-dependent hydrolases"/>
    <property type="match status" value="1"/>
</dbReference>
<name>A0A1R3VXM1_9GAMM</name>
<dbReference type="PIRSF" id="PIRSF005902">
    <property type="entry name" value="DNase_TatD"/>
    <property type="match status" value="1"/>
</dbReference>
<reference evidence="5 6" key="1">
    <citation type="submission" date="2017-01" db="EMBL/GenBank/DDBJ databases">
        <authorList>
            <person name="Mah S.A."/>
            <person name="Swanson W.J."/>
            <person name="Moy G.W."/>
            <person name="Vacquier V.D."/>
        </authorList>
    </citation>
    <scope>NUCLEOTIDE SEQUENCE [LARGE SCALE GENOMIC DNA]</scope>
    <source>
        <strain evidence="5 6">M9</strain>
    </source>
</reference>
<dbReference type="GO" id="GO:0005829">
    <property type="term" value="C:cytosol"/>
    <property type="evidence" value="ECO:0007669"/>
    <property type="project" value="TreeGrafter"/>
</dbReference>
<dbReference type="InterPro" id="IPR032466">
    <property type="entry name" value="Metal_Hydrolase"/>
</dbReference>